<accession>A0AAE1DUK4</accession>
<dbReference type="Proteomes" id="UP001283361">
    <property type="component" value="Unassembled WGS sequence"/>
</dbReference>
<proteinExistence type="predicted"/>
<gene>
    <name evidence="1" type="ORF">RRG08_002510</name>
</gene>
<evidence type="ECO:0000313" key="2">
    <source>
        <dbReference type="Proteomes" id="UP001283361"/>
    </source>
</evidence>
<evidence type="ECO:0000313" key="1">
    <source>
        <dbReference type="EMBL" id="KAK3782880.1"/>
    </source>
</evidence>
<sequence length="93" mass="10067">MSDIQLAAGKRSCVPPDMIIIAKCDPSRAGLVVNGTGGTPLRDVQVRVPFLMGAMLESHLQSYSVLNRGVFGITIRLDLCQNQTAPDIDQNNR</sequence>
<dbReference type="EMBL" id="JAWDGP010002483">
    <property type="protein sequence ID" value="KAK3782880.1"/>
    <property type="molecule type" value="Genomic_DNA"/>
</dbReference>
<comment type="caution">
    <text evidence="1">The sequence shown here is derived from an EMBL/GenBank/DDBJ whole genome shotgun (WGS) entry which is preliminary data.</text>
</comment>
<protein>
    <submittedName>
        <fullName evidence="1">Uncharacterized protein</fullName>
    </submittedName>
</protein>
<name>A0AAE1DUK4_9GAST</name>
<organism evidence="1 2">
    <name type="scientific">Elysia crispata</name>
    <name type="common">lettuce slug</name>
    <dbReference type="NCBI Taxonomy" id="231223"/>
    <lineage>
        <taxon>Eukaryota</taxon>
        <taxon>Metazoa</taxon>
        <taxon>Spiralia</taxon>
        <taxon>Lophotrochozoa</taxon>
        <taxon>Mollusca</taxon>
        <taxon>Gastropoda</taxon>
        <taxon>Heterobranchia</taxon>
        <taxon>Euthyneura</taxon>
        <taxon>Panpulmonata</taxon>
        <taxon>Sacoglossa</taxon>
        <taxon>Placobranchoidea</taxon>
        <taxon>Plakobranchidae</taxon>
        <taxon>Elysia</taxon>
    </lineage>
</organism>
<dbReference type="AlphaFoldDB" id="A0AAE1DUK4"/>
<keyword evidence="2" id="KW-1185">Reference proteome</keyword>
<reference evidence="1" key="1">
    <citation type="journal article" date="2023" name="G3 (Bethesda)">
        <title>A reference genome for the long-term kleptoplast-retaining sea slug Elysia crispata morphotype clarki.</title>
        <authorList>
            <person name="Eastman K.E."/>
            <person name="Pendleton A.L."/>
            <person name="Shaikh M.A."/>
            <person name="Suttiyut T."/>
            <person name="Ogas R."/>
            <person name="Tomko P."/>
            <person name="Gavelis G."/>
            <person name="Widhalm J.R."/>
            <person name="Wisecaver J.H."/>
        </authorList>
    </citation>
    <scope>NUCLEOTIDE SEQUENCE</scope>
    <source>
        <strain evidence="1">ECLA1</strain>
    </source>
</reference>